<dbReference type="Gene3D" id="1.10.760.10">
    <property type="entry name" value="Cytochrome c-like domain"/>
    <property type="match status" value="1"/>
</dbReference>
<protein>
    <submittedName>
        <fullName evidence="8">C-type cytochrome</fullName>
    </submittedName>
</protein>
<keyword evidence="2 6" id="KW-0349">Heme</keyword>
<keyword evidence="5 6" id="KW-0408">Iron</keyword>
<name>A0ABW7I7S2_9RHOB</name>
<sequence length="174" mass="18712">MFDTMTFTKVLGGFAGAFLVFLLGKFVAEKLYHAEVAGHHDGEVVQGYLIETASDEGGQEEEGGPTFEEVFASADPGKGERVFNKCKACHKLEAGENSTGPYLYNVVGREVDTATGYQYSGALEEVADVWSPENLNAFLENPQGYAPGTSMGFAGLNKVEDRADVIAYLATFSD</sequence>
<evidence type="ECO:0000256" key="2">
    <source>
        <dbReference type="ARBA" id="ARBA00022617"/>
    </source>
</evidence>
<dbReference type="PRINTS" id="PR00604">
    <property type="entry name" value="CYTCHRMECIAB"/>
</dbReference>
<dbReference type="Pfam" id="PF00034">
    <property type="entry name" value="Cytochrom_C"/>
    <property type="match status" value="1"/>
</dbReference>
<dbReference type="EMBL" id="JBIHMM010000002">
    <property type="protein sequence ID" value="MFH0253939.1"/>
    <property type="molecule type" value="Genomic_DNA"/>
</dbReference>
<evidence type="ECO:0000256" key="5">
    <source>
        <dbReference type="ARBA" id="ARBA00023004"/>
    </source>
</evidence>
<keyword evidence="1" id="KW-0813">Transport</keyword>
<dbReference type="Proteomes" id="UP001607157">
    <property type="component" value="Unassembled WGS sequence"/>
</dbReference>
<keyword evidence="3 6" id="KW-0479">Metal-binding</keyword>
<accession>A0ABW7I7S2</accession>
<comment type="caution">
    <text evidence="8">The sequence shown here is derived from an EMBL/GenBank/DDBJ whole genome shotgun (WGS) entry which is preliminary data.</text>
</comment>
<keyword evidence="9" id="KW-1185">Reference proteome</keyword>
<organism evidence="8 9">
    <name type="scientific">Roseovarius aquimarinus</name>
    <dbReference type="NCBI Taxonomy" id="1229156"/>
    <lineage>
        <taxon>Bacteria</taxon>
        <taxon>Pseudomonadati</taxon>
        <taxon>Pseudomonadota</taxon>
        <taxon>Alphaproteobacteria</taxon>
        <taxon>Rhodobacterales</taxon>
        <taxon>Roseobacteraceae</taxon>
        <taxon>Roseovarius</taxon>
    </lineage>
</organism>
<proteinExistence type="predicted"/>
<dbReference type="InterPro" id="IPR009056">
    <property type="entry name" value="Cyt_c-like_dom"/>
</dbReference>
<dbReference type="RefSeq" id="WP_377170862.1">
    <property type="nucleotide sequence ID" value="NZ_JBHTJC010000002.1"/>
</dbReference>
<evidence type="ECO:0000313" key="9">
    <source>
        <dbReference type="Proteomes" id="UP001607157"/>
    </source>
</evidence>
<evidence type="ECO:0000256" key="1">
    <source>
        <dbReference type="ARBA" id="ARBA00022448"/>
    </source>
</evidence>
<dbReference type="SUPFAM" id="SSF46626">
    <property type="entry name" value="Cytochrome c"/>
    <property type="match status" value="1"/>
</dbReference>
<feature type="domain" description="Cytochrome c" evidence="7">
    <location>
        <begin position="74"/>
        <end position="173"/>
    </location>
</feature>
<dbReference type="PANTHER" id="PTHR11961">
    <property type="entry name" value="CYTOCHROME C"/>
    <property type="match status" value="1"/>
</dbReference>
<dbReference type="InterPro" id="IPR002327">
    <property type="entry name" value="Cyt_c_1A/1B"/>
</dbReference>
<keyword evidence="4" id="KW-0249">Electron transport</keyword>
<reference evidence="8 9" key="1">
    <citation type="submission" date="2024-10" db="EMBL/GenBank/DDBJ databases">
        <authorList>
            <person name="Yang X.-N."/>
        </authorList>
    </citation>
    <scope>NUCLEOTIDE SEQUENCE [LARGE SCALE GENOMIC DNA]</scope>
    <source>
        <strain evidence="8 9">CAU 1059</strain>
    </source>
</reference>
<dbReference type="InterPro" id="IPR036909">
    <property type="entry name" value="Cyt_c-like_dom_sf"/>
</dbReference>
<evidence type="ECO:0000256" key="3">
    <source>
        <dbReference type="ARBA" id="ARBA00022723"/>
    </source>
</evidence>
<evidence type="ECO:0000259" key="7">
    <source>
        <dbReference type="PROSITE" id="PS51007"/>
    </source>
</evidence>
<gene>
    <name evidence="8" type="ORF">ACGRVM_08535</name>
</gene>
<evidence type="ECO:0000256" key="4">
    <source>
        <dbReference type="ARBA" id="ARBA00022982"/>
    </source>
</evidence>
<dbReference type="PROSITE" id="PS51007">
    <property type="entry name" value="CYTC"/>
    <property type="match status" value="1"/>
</dbReference>
<evidence type="ECO:0000256" key="6">
    <source>
        <dbReference type="PROSITE-ProRule" id="PRU00433"/>
    </source>
</evidence>
<evidence type="ECO:0000313" key="8">
    <source>
        <dbReference type="EMBL" id="MFH0253939.1"/>
    </source>
</evidence>